<reference evidence="2 3" key="1">
    <citation type="journal article" date="2020" name="bioRxiv">
        <title>Whole genome comparisons of ergot fungi reveals the divergence and evolution of species within the genus Claviceps are the result of varying mechanisms driving genome evolution and host range expansion.</title>
        <authorList>
            <person name="Wyka S.A."/>
            <person name="Mondo S.J."/>
            <person name="Liu M."/>
            <person name="Dettman J."/>
            <person name="Nalam V."/>
            <person name="Broders K.D."/>
        </authorList>
    </citation>
    <scope>NUCLEOTIDE SEQUENCE [LARGE SCALE GENOMIC DNA]</scope>
    <source>
        <strain evidence="2 3">Clav52</strain>
    </source>
</reference>
<evidence type="ECO:0000256" key="1">
    <source>
        <dbReference type="SAM" id="MobiDB-lite"/>
    </source>
</evidence>
<gene>
    <name evidence="2" type="ORF">E4U09_001677</name>
</gene>
<evidence type="ECO:0000313" key="2">
    <source>
        <dbReference type="EMBL" id="KAG6296637.1"/>
    </source>
</evidence>
<protein>
    <submittedName>
        <fullName evidence="2">Uncharacterized protein</fullName>
    </submittedName>
</protein>
<dbReference type="AlphaFoldDB" id="A0A9P7U246"/>
<sequence>MAFEMDNLTESGVDDVRDRGNGAGKGKAQMQPAGESGEDPLGEDRQGLLTHLREAAGDATLRSASTVRP</sequence>
<accession>A0A9P7U246</accession>
<comment type="caution">
    <text evidence="2">The sequence shown here is derived from an EMBL/GenBank/DDBJ whole genome shotgun (WGS) entry which is preliminary data.</text>
</comment>
<name>A0A9P7U246_9HYPO</name>
<organism evidence="2 3">
    <name type="scientific">Claviceps aff. purpurea</name>
    <dbReference type="NCBI Taxonomy" id="1967640"/>
    <lineage>
        <taxon>Eukaryota</taxon>
        <taxon>Fungi</taxon>
        <taxon>Dikarya</taxon>
        <taxon>Ascomycota</taxon>
        <taxon>Pezizomycotina</taxon>
        <taxon>Sordariomycetes</taxon>
        <taxon>Hypocreomycetidae</taxon>
        <taxon>Hypocreales</taxon>
        <taxon>Clavicipitaceae</taxon>
        <taxon>Claviceps</taxon>
    </lineage>
</organism>
<dbReference type="Proteomes" id="UP000707071">
    <property type="component" value="Unassembled WGS sequence"/>
</dbReference>
<proteinExistence type="predicted"/>
<dbReference type="EMBL" id="SRRH01000166">
    <property type="protein sequence ID" value="KAG6296637.1"/>
    <property type="molecule type" value="Genomic_DNA"/>
</dbReference>
<keyword evidence="3" id="KW-1185">Reference proteome</keyword>
<feature type="region of interest" description="Disordered" evidence="1">
    <location>
        <begin position="1"/>
        <end position="69"/>
    </location>
</feature>
<evidence type="ECO:0000313" key="3">
    <source>
        <dbReference type="Proteomes" id="UP000707071"/>
    </source>
</evidence>
<feature type="compositionally biased region" description="Basic and acidic residues" evidence="1">
    <location>
        <begin position="42"/>
        <end position="56"/>
    </location>
</feature>